<evidence type="ECO:0000313" key="3">
    <source>
        <dbReference type="Proteomes" id="UP001149090"/>
    </source>
</evidence>
<reference evidence="2" key="1">
    <citation type="submission" date="2022-10" db="EMBL/GenBank/DDBJ databases">
        <title>Novel sulphate-reducing endosymbionts in the free-living metamonad Anaeramoeba.</title>
        <authorList>
            <person name="Jerlstrom-Hultqvist J."/>
            <person name="Cepicka I."/>
            <person name="Gallot-Lavallee L."/>
            <person name="Salas-Leiva D."/>
            <person name="Curtis B.A."/>
            <person name="Zahonova K."/>
            <person name="Pipaliya S."/>
            <person name="Dacks J."/>
            <person name="Roger A.J."/>
        </authorList>
    </citation>
    <scope>NUCLEOTIDE SEQUENCE</scope>
    <source>
        <strain evidence="2">BMAN</strain>
    </source>
</reference>
<sequence length="377" mass="43263">MNDFVPETIVIDNGTSEIRAGIAGEDEPIKILPTIIGKPKNFGVVLGMGKKDYYIGKEAQFKKEILNLENPIQKGIITNWENMEKIWNYLFENELKINPSETPILLAETILTPKKDREKVTEIMFEKFQVSQFYVGFQEVLSLYANGRTTGIVIDLGEEISRGIPIIEGYSVPNSIFSVDIGGSDLTEYLIQMINQKNYPFTHSLEKQVFQEIKEKICYVDMDFNDKMEIPFQSNLENEIDFDLGDGNVIKLGNERIKCPEAFFKPLLIGKEEPAIHETVFNSIMKFEPSKQKDFLCHILLTGRSSFFPGIQERFQAELYSLLNPKTPLKVVLNQDFKYTAWVGGSILASLTCNYHMWIRKEEYKESGCQIVHKKCY</sequence>
<name>A0A9Q0LME6_ANAIG</name>
<keyword evidence="3" id="KW-1185">Reference proteome</keyword>
<dbReference type="SUPFAM" id="SSF53067">
    <property type="entry name" value="Actin-like ATPase domain"/>
    <property type="match status" value="2"/>
</dbReference>
<dbReference type="Proteomes" id="UP001149090">
    <property type="component" value="Unassembled WGS sequence"/>
</dbReference>
<dbReference type="AlphaFoldDB" id="A0A9Q0LME6"/>
<accession>A0A9Q0LME6</accession>
<dbReference type="FunFam" id="3.90.640.10:FF:000007">
    <property type="entry name" value="Actin like 7B"/>
    <property type="match status" value="1"/>
</dbReference>
<evidence type="ECO:0000256" key="1">
    <source>
        <dbReference type="RuleBase" id="RU000487"/>
    </source>
</evidence>
<dbReference type="PANTHER" id="PTHR11937">
    <property type="entry name" value="ACTIN"/>
    <property type="match status" value="1"/>
</dbReference>
<evidence type="ECO:0000313" key="2">
    <source>
        <dbReference type="EMBL" id="KAJ5075064.1"/>
    </source>
</evidence>
<dbReference type="PRINTS" id="PR00190">
    <property type="entry name" value="ACTIN"/>
</dbReference>
<dbReference type="SMART" id="SM00268">
    <property type="entry name" value="ACTIN"/>
    <property type="match status" value="1"/>
</dbReference>
<comment type="similarity">
    <text evidence="1">Belongs to the actin family.</text>
</comment>
<comment type="caution">
    <text evidence="2">The sequence shown here is derived from an EMBL/GenBank/DDBJ whole genome shotgun (WGS) entry which is preliminary data.</text>
</comment>
<protein>
    <submittedName>
        <fullName evidence="2">Actin-7-related</fullName>
    </submittedName>
</protein>
<proteinExistence type="inferred from homology"/>
<dbReference type="EMBL" id="JAPDFW010000067">
    <property type="protein sequence ID" value="KAJ5075064.1"/>
    <property type="molecule type" value="Genomic_DNA"/>
</dbReference>
<dbReference type="InterPro" id="IPR004000">
    <property type="entry name" value="Actin"/>
</dbReference>
<dbReference type="InterPro" id="IPR043129">
    <property type="entry name" value="ATPase_NBD"/>
</dbReference>
<dbReference type="Gene3D" id="3.90.640.10">
    <property type="entry name" value="Actin, Chain A, domain 4"/>
    <property type="match status" value="1"/>
</dbReference>
<organism evidence="2 3">
    <name type="scientific">Anaeramoeba ignava</name>
    <name type="common">Anaerobic marine amoeba</name>
    <dbReference type="NCBI Taxonomy" id="1746090"/>
    <lineage>
        <taxon>Eukaryota</taxon>
        <taxon>Metamonada</taxon>
        <taxon>Anaeramoebidae</taxon>
        <taxon>Anaeramoeba</taxon>
    </lineage>
</organism>
<gene>
    <name evidence="2" type="ORF">M0811_07768</name>
</gene>
<dbReference type="Pfam" id="PF00022">
    <property type="entry name" value="Actin"/>
    <property type="match status" value="1"/>
</dbReference>
<dbReference type="Gene3D" id="3.30.420.40">
    <property type="match status" value="2"/>
</dbReference>
<dbReference type="FunFam" id="3.30.420.40:FF:000050">
    <property type="entry name" value="Actin, alpha skeletal muscle"/>
    <property type="match status" value="1"/>
</dbReference>